<dbReference type="AlphaFoldDB" id="A0A2J6PE41"/>
<gene>
    <name evidence="2" type="ORF">NA56DRAFT_695602</name>
</gene>
<sequence length="231" mass="26310">MRLFLTSSKDDNSIKVDALNRHVIGVGTCKADGLHMEMKGILFKMGQPKPDGDLHFNRLWIWIKDRHTWLILEPTDWDLSQKEPNWRRIQASTPEFLCQVYIGRWRKPKLVNYRLRKVETSGRYRMANTDSVDGASSTGKFMDIASSSTPTSSTPRSDYIQPFRAFSGATSEASPQIPSQTLSQTASQASRPPFRVLAPEPSRAESNDKIRAFAERHNVLNTIDTQRWVIT</sequence>
<keyword evidence="3" id="KW-1185">Reference proteome</keyword>
<accession>A0A2J6PE41</accession>
<proteinExistence type="predicted"/>
<evidence type="ECO:0000313" key="2">
    <source>
        <dbReference type="EMBL" id="PMD12311.1"/>
    </source>
</evidence>
<dbReference type="EMBL" id="KZ613554">
    <property type="protein sequence ID" value="PMD12311.1"/>
    <property type="molecule type" value="Genomic_DNA"/>
</dbReference>
<organism evidence="2 3">
    <name type="scientific">Hyaloscypha hepaticicola</name>
    <dbReference type="NCBI Taxonomy" id="2082293"/>
    <lineage>
        <taxon>Eukaryota</taxon>
        <taxon>Fungi</taxon>
        <taxon>Dikarya</taxon>
        <taxon>Ascomycota</taxon>
        <taxon>Pezizomycotina</taxon>
        <taxon>Leotiomycetes</taxon>
        <taxon>Helotiales</taxon>
        <taxon>Hyaloscyphaceae</taxon>
        <taxon>Hyaloscypha</taxon>
    </lineage>
</organism>
<reference evidence="2 3" key="1">
    <citation type="submission" date="2016-05" db="EMBL/GenBank/DDBJ databases">
        <title>A degradative enzymes factory behind the ericoid mycorrhizal symbiosis.</title>
        <authorList>
            <consortium name="DOE Joint Genome Institute"/>
            <person name="Martino E."/>
            <person name="Morin E."/>
            <person name="Grelet G."/>
            <person name="Kuo A."/>
            <person name="Kohler A."/>
            <person name="Daghino S."/>
            <person name="Barry K."/>
            <person name="Choi C."/>
            <person name="Cichocki N."/>
            <person name="Clum A."/>
            <person name="Copeland A."/>
            <person name="Hainaut M."/>
            <person name="Haridas S."/>
            <person name="Labutti K."/>
            <person name="Lindquist E."/>
            <person name="Lipzen A."/>
            <person name="Khouja H.-R."/>
            <person name="Murat C."/>
            <person name="Ohm R."/>
            <person name="Olson A."/>
            <person name="Spatafora J."/>
            <person name="Veneault-Fourrey C."/>
            <person name="Henrissat B."/>
            <person name="Grigoriev I."/>
            <person name="Martin F."/>
            <person name="Perotto S."/>
        </authorList>
    </citation>
    <scope>NUCLEOTIDE SEQUENCE [LARGE SCALE GENOMIC DNA]</scope>
    <source>
        <strain evidence="2 3">UAMH 7357</strain>
    </source>
</reference>
<feature type="compositionally biased region" description="Low complexity" evidence="1">
    <location>
        <begin position="179"/>
        <end position="190"/>
    </location>
</feature>
<evidence type="ECO:0000256" key="1">
    <source>
        <dbReference type="SAM" id="MobiDB-lite"/>
    </source>
</evidence>
<dbReference type="Proteomes" id="UP000235672">
    <property type="component" value="Unassembled WGS sequence"/>
</dbReference>
<feature type="region of interest" description="Disordered" evidence="1">
    <location>
        <begin position="170"/>
        <end position="206"/>
    </location>
</feature>
<evidence type="ECO:0000313" key="3">
    <source>
        <dbReference type="Proteomes" id="UP000235672"/>
    </source>
</evidence>
<name>A0A2J6PE41_9HELO</name>
<protein>
    <submittedName>
        <fullName evidence="2">Uncharacterized protein</fullName>
    </submittedName>
</protein>